<gene>
    <name evidence="1" type="ORF">C7460_104156</name>
</gene>
<reference evidence="1 2" key="1">
    <citation type="submission" date="2018-07" db="EMBL/GenBank/DDBJ databases">
        <title>Genomic Encyclopedia of Type Strains, Phase IV (KMG-IV): sequencing the most valuable type-strain genomes for metagenomic binning, comparative biology and taxonomic classification.</title>
        <authorList>
            <person name="Goeker M."/>
        </authorList>
    </citation>
    <scope>NUCLEOTIDE SEQUENCE [LARGE SCALE GENOMIC DNA]</scope>
    <source>
        <strain evidence="1 2">DSM 4134</strain>
    </source>
</reference>
<dbReference type="OrthoDB" id="955525at2"/>
<organism evidence="1 2">
    <name type="scientific">Marinoscillum furvescens DSM 4134</name>
    <dbReference type="NCBI Taxonomy" id="1122208"/>
    <lineage>
        <taxon>Bacteria</taxon>
        <taxon>Pseudomonadati</taxon>
        <taxon>Bacteroidota</taxon>
        <taxon>Cytophagia</taxon>
        <taxon>Cytophagales</taxon>
        <taxon>Reichenbachiellaceae</taxon>
        <taxon>Marinoscillum</taxon>
    </lineage>
</organism>
<dbReference type="EMBL" id="QREG01000004">
    <property type="protein sequence ID" value="REE01136.1"/>
    <property type="molecule type" value="Genomic_DNA"/>
</dbReference>
<comment type="caution">
    <text evidence="1">The sequence shown here is derived from an EMBL/GenBank/DDBJ whole genome shotgun (WGS) entry which is preliminary data.</text>
</comment>
<protein>
    <submittedName>
        <fullName evidence="1">Uncharacterized protein</fullName>
    </submittedName>
</protein>
<dbReference type="AlphaFoldDB" id="A0A3D9L622"/>
<sequence>MDLEDVVWPNGQNNDGGLATVIYVARKSDFTTIRWIPDAPANLEAKVTIATDHVFASGKCFKKISCTLEKGQLESNLVGERNSHSYENLATIAQPGNKKLMLGILEEFKNDDLIVLVKELDGQVRQLGWEDVPAHLDSGETTTGTAVSDFKGSTLTFKSIGRIAPVYEGEILLTPAA</sequence>
<accession>A0A3D9L622</accession>
<dbReference type="RefSeq" id="WP_115867222.1">
    <property type="nucleotide sequence ID" value="NZ_QREG01000004.1"/>
</dbReference>
<keyword evidence="2" id="KW-1185">Reference proteome</keyword>
<name>A0A3D9L622_MARFU</name>
<evidence type="ECO:0000313" key="1">
    <source>
        <dbReference type="EMBL" id="REE01136.1"/>
    </source>
</evidence>
<proteinExistence type="predicted"/>
<dbReference type="Proteomes" id="UP000256779">
    <property type="component" value="Unassembled WGS sequence"/>
</dbReference>
<evidence type="ECO:0000313" key="2">
    <source>
        <dbReference type="Proteomes" id="UP000256779"/>
    </source>
</evidence>